<dbReference type="AlphaFoldDB" id="A0A1Q9C739"/>
<feature type="domain" description="Thioesterase" evidence="8">
    <location>
        <begin position="557"/>
        <end position="727"/>
    </location>
</feature>
<reference evidence="10 11" key="1">
    <citation type="submission" date="2016-02" db="EMBL/GenBank/DDBJ databases">
        <title>Genome analysis of coral dinoflagellate symbionts highlights evolutionary adaptations to a symbiotic lifestyle.</title>
        <authorList>
            <person name="Aranda M."/>
            <person name="Li Y."/>
            <person name="Liew Y.J."/>
            <person name="Baumgarten S."/>
            <person name="Simakov O."/>
            <person name="Wilson M."/>
            <person name="Piel J."/>
            <person name="Ashoor H."/>
            <person name="Bougouffa S."/>
            <person name="Bajic V.B."/>
            <person name="Ryu T."/>
            <person name="Ravasi T."/>
            <person name="Bayer T."/>
            <person name="Micklem G."/>
            <person name="Kim H."/>
            <person name="Bhak J."/>
            <person name="Lajeunesse T.C."/>
            <person name="Voolstra C.R."/>
        </authorList>
    </citation>
    <scope>NUCLEOTIDE SEQUENCE [LARGE SCALE GENOMIC DNA]</scope>
    <source>
        <strain evidence="10 11">CCMP2467</strain>
    </source>
</reference>
<keyword evidence="4" id="KW-0645">Protease</keyword>
<feature type="transmembrane region" description="Helical" evidence="7">
    <location>
        <begin position="778"/>
        <end position="799"/>
    </location>
</feature>
<keyword evidence="7" id="KW-0812">Transmembrane</keyword>
<keyword evidence="6" id="KW-0378">Hydrolase</keyword>
<organism evidence="10 11">
    <name type="scientific">Symbiodinium microadriaticum</name>
    <name type="common">Dinoflagellate</name>
    <name type="synonym">Zooxanthella microadriatica</name>
    <dbReference type="NCBI Taxonomy" id="2951"/>
    <lineage>
        <taxon>Eukaryota</taxon>
        <taxon>Sar</taxon>
        <taxon>Alveolata</taxon>
        <taxon>Dinophyceae</taxon>
        <taxon>Suessiales</taxon>
        <taxon>Symbiodiniaceae</taxon>
        <taxon>Symbiodinium</taxon>
    </lineage>
</organism>
<dbReference type="GO" id="GO:0006508">
    <property type="term" value="P:proteolysis"/>
    <property type="evidence" value="ECO:0007669"/>
    <property type="project" value="UniProtKB-KW"/>
</dbReference>
<dbReference type="InterPro" id="IPR006155">
    <property type="entry name" value="Josephin"/>
</dbReference>
<accession>A0A1Q9C739</accession>
<evidence type="ECO:0000256" key="2">
    <source>
        <dbReference type="ARBA" id="ARBA00007169"/>
    </source>
</evidence>
<dbReference type="GO" id="GO:0004843">
    <property type="term" value="F:cysteine-type deubiquitinase activity"/>
    <property type="evidence" value="ECO:0007669"/>
    <property type="project" value="UniProtKB-EC"/>
</dbReference>
<evidence type="ECO:0000256" key="7">
    <source>
        <dbReference type="SAM" id="Phobius"/>
    </source>
</evidence>
<dbReference type="GO" id="GO:0016579">
    <property type="term" value="P:protein deubiquitination"/>
    <property type="evidence" value="ECO:0007669"/>
    <property type="project" value="InterPro"/>
</dbReference>
<dbReference type="InterPro" id="IPR001031">
    <property type="entry name" value="Thioesterase"/>
</dbReference>
<keyword evidence="7" id="KW-1133">Transmembrane helix</keyword>
<dbReference type="Gene3D" id="3.90.70.40">
    <property type="match status" value="1"/>
</dbReference>
<dbReference type="PANTHER" id="PTHR11487:SF0">
    <property type="entry name" value="S-ACYL FATTY ACID SYNTHASE THIOESTERASE, MEDIUM CHAIN"/>
    <property type="match status" value="1"/>
</dbReference>
<comment type="catalytic activity">
    <reaction evidence="1">
        <text>Thiol-dependent hydrolysis of ester, thioester, amide, peptide and isopeptide bonds formed by the C-terminal Gly of ubiquitin (a 76-residue protein attached to proteins as an intracellular targeting signal).</text>
        <dbReference type="EC" id="3.4.19.12"/>
    </reaction>
</comment>
<sequence length="1021" mass="111245">MFPDTRLCLQPNFKNGWDMDAPAERMGSGWTLSWLGHGRSGRTDGVLGERCHGWDMDALTERNGWGLGGRYHDGCSGRTERMGSGCTLSWLGHGCSGRTDGVWVDVIMLGTWNLAERMGSGRVNAVNLDALWRKEGVGKRPGGDGLLFQGVAESRSDRNDGARRIQCGDQDSSQRSECNVTIGQLSMEVFDLVLDGWWNLNSTRKRPAQVGPFYLAAWLAQLQAEGYTIFLVLGSFPEPTQPSTDDQHGMENFHSVTDLLEKAKSSGGNPVMNEPDSDEEGLADFVELSEPILETRNRVSLADARASMREMGFETPQIDIALQLGANDGEVASQFLAIMYPVENPEVGTNPEVWAREMQACILGLDMVNASMDIVVQGLLRIGTLLSYPQAICIFVISTEAVCSNGTIEHAENAAAKSGILVREGQALSSKACDDRLATGASLKELQLVGDRLRYELLTGTGPKSGWVSTKISGKELVVRRAAAPAEAVKMPEFEVLDESYLSMKKGASPTGKTPWLKMLGKTNPDAKGRLVIFSWTGNRGGQGSAHNFMKPASPAWTEHLKSFQQYEVNYPGRGTRVKDPLYEDPAKYVTDIVVALQDALKDGLPFVLLGFSFGSILAVEVARSLQAKDMGPLAVVVVSAEAPQWPGRASLGLAGLGEARFEQMLKDKGGTEFILQDPGMKKMFVPVITADCKLEENYRFDVSAGPLKCPLLVFYGKKEGHDKMKTIIGADAAEPWMDLTACPKLSKLQVLESDWYVFQDAGATEAVAAGIQDLCKVVLMVIAVVAVVIATLLAWHPLCGFVFAGDRPTSDIQHLRVLGLAAVSYGAGSVDKAALLAAVREGVAERGGEEIWQAGASALAQNLDASSQEDAELILAKAFGWTGWYELNRPSYLKPKLPPAPQQIFEALSWLRQGPLQLTAEQLRNALAIKPLVYLKEPRSSYESALQVAPEQWRSPDAFKELLLREPQVLDLTHNCLLTDPAERIKDEWGEAVHCDGKCTHCWRTATPKLMGKVLDGVEV</sequence>
<dbReference type="InterPro" id="IPR029058">
    <property type="entry name" value="AB_hydrolase_fold"/>
</dbReference>
<gene>
    <name evidence="10" type="primary">Olah</name>
    <name evidence="10" type="ORF">AK812_SmicGene41049</name>
</gene>
<keyword evidence="11" id="KW-1185">Reference proteome</keyword>
<dbReference type="OrthoDB" id="417670at2759"/>
<proteinExistence type="inferred from homology"/>
<keyword evidence="7" id="KW-0472">Membrane</keyword>
<dbReference type="Gene3D" id="3.40.50.1820">
    <property type="entry name" value="alpha/beta hydrolase"/>
    <property type="match status" value="1"/>
</dbReference>
<evidence type="ECO:0000259" key="9">
    <source>
        <dbReference type="Pfam" id="PF02099"/>
    </source>
</evidence>
<evidence type="ECO:0000259" key="8">
    <source>
        <dbReference type="Pfam" id="PF00975"/>
    </source>
</evidence>
<comment type="similarity">
    <text evidence="2">Belongs to the thioesterase family.</text>
</comment>
<feature type="domain" description="Josephin" evidence="9">
    <location>
        <begin position="195"/>
        <end position="232"/>
    </location>
</feature>
<comment type="caution">
    <text evidence="10">The sequence shown here is derived from an EMBL/GenBank/DDBJ whole genome shotgun (WGS) entry which is preliminary data.</text>
</comment>
<evidence type="ECO:0000256" key="3">
    <source>
        <dbReference type="ARBA" id="ARBA00012759"/>
    </source>
</evidence>
<dbReference type="EMBL" id="LSRX01001568">
    <property type="protein sequence ID" value="OLP78736.1"/>
    <property type="molecule type" value="Genomic_DNA"/>
</dbReference>
<dbReference type="PANTHER" id="PTHR11487">
    <property type="entry name" value="THIOESTERASE"/>
    <property type="match status" value="1"/>
</dbReference>
<protein>
    <recommendedName>
        <fullName evidence="3">ubiquitinyl hydrolase 1</fullName>
        <ecNumber evidence="3">3.4.19.12</ecNumber>
    </recommendedName>
</protein>
<dbReference type="GO" id="GO:0008610">
    <property type="term" value="P:lipid biosynthetic process"/>
    <property type="evidence" value="ECO:0007669"/>
    <property type="project" value="TreeGrafter"/>
</dbReference>
<evidence type="ECO:0000313" key="10">
    <source>
        <dbReference type="EMBL" id="OLP78736.1"/>
    </source>
</evidence>
<evidence type="ECO:0000313" key="11">
    <source>
        <dbReference type="Proteomes" id="UP000186817"/>
    </source>
</evidence>
<evidence type="ECO:0000256" key="4">
    <source>
        <dbReference type="ARBA" id="ARBA00022670"/>
    </source>
</evidence>
<dbReference type="Pfam" id="PF02099">
    <property type="entry name" value="Josephin"/>
    <property type="match status" value="1"/>
</dbReference>
<dbReference type="EC" id="3.4.19.12" evidence="3"/>
<name>A0A1Q9C739_SYMMI</name>
<evidence type="ECO:0000256" key="6">
    <source>
        <dbReference type="ARBA" id="ARBA00022801"/>
    </source>
</evidence>
<dbReference type="InterPro" id="IPR012223">
    <property type="entry name" value="TEII"/>
</dbReference>
<keyword evidence="5" id="KW-0833">Ubl conjugation pathway</keyword>
<evidence type="ECO:0000256" key="1">
    <source>
        <dbReference type="ARBA" id="ARBA00000707"/>
    </source>
</evidence>
<dbReference type="Proteomes" id="UP000186817">
    <property type="component" value="Unassembled WGS sequence"/>
</dbReference>
<dbReference type="Pfam" id="PF00975">
    <property type="entry name" value="Thioesterase"/>
    <property type="match status" value="1"/>
</dbReference>
<dbReference type="SUPFAM" id="SSF53474">
    <property type="entry name" value="alpha/beta-Hydrolases"/>
    <property type="match status" value="1"/>
</dbReference>
<evidence type="ECO:0000256" key="5">
    <source>
        <dbReference type="ARBA" id="ARBA00022786"/>
    </source>
</evidence>